<dbReference type="PANTHER" id="PTHR22854">
    <property type="entry name" value="TRYPTOPHAN BIOSYNTHESIS PROTEIN"/>
    <property type="match status" value="1"/>
</dbReference>
<feature type="domain" description="Indole-3-glycerol phosphate synthase" evidence="9">
    <location>
        <begin position="3"/>
        <end position="255"/>
    </location>
</feature>
<sequence>MILDEIVAKKKIRLQERKAKFPLEQLKQQALKLQRKPLDFQYALRQEGLSIIAEVKKASPSKGVIRPDFDPQAIARAYLKAGVQAMSILTEEDFFQGSDEYFKQIRSFANTPLLRKDFIIDEYQIYEAYCMGADAILLIAAILDNTTMKRFYNITTTLGMHCLNEVHDQQELERVLKLGFPIVGINNRNLKTFEEKLETTGELRNSIPSDRVVVSESGIRTPEDIQMIAGYQVDGVLIGEAFMRNPNVTLAVEQLRGSQ</sequence>
<dbReference type="EMBL" id="JACOQK010000001">
    <property type="protein sequence ID" value="MBC5788294.1"/>
    <property type="molecule type" value="Genomic_DNA"/>
</dbReference>
<dbReference type="EC" id="4.1.1.48" evidence="8"/>
<dbReference type="CDD" id="cd00331">
    <property type="entry name" value="IGPS"/>
    <property type="match status" value="1"/>
</dbReference>
<name>A0ABR7ITE4_9CLOT</name>
<keyword evidence="3 8" id="KW-0028">Amino-acid biosynthesis</keyword>
<evidence type="ECO:0000256" key="1">
    <source>
        <dbReference type="ARBA" id="ARBA00001633"/>
    </source>
</evidence>
<dbReference type="HAMAP" id="MF_00134_B">
    <property type="entry name" value="IGPS_B"/>
    <property type="match status" value="1"/>
</dbReference>
<keyword evidence="7 8" id="KW-0456">Lyase</keyword>
<evidence type="ECO:0000256" key="6">
    <source>
        <dbReference type="ARBA" id="ARBA00023141"/>
    </source>
</evidence>
<dbReference type="PANTHER" id="PTHR22854:SF2">
    <property type="entry name" value="INDOLE-3-GLYCEROL-PHOSPHATE SYNTHASE"/>
    <property type="match status" value="1"/>
</dbReference>
<dbReference type="Gene3D" id="3.20.20.70">
    <property type="entry name" value="Aldolase class I"/>
    <property type="match status" value="1"/>
</dbReference>
<keyword evidence="4 8" id="KW-0210">Decarboxylase</keyword>
<dbReference type="GO" id="GO:0004425">
    <property type="term" value="F:indole-3-glycerol-phosphate synthase activity"/>
    <property type="evidence" value="ECO:0007669"/>
    <property type="project" value="UniProtKB-EC"/>
</dbReference>
<keyword evidence="11" id="KW-1185">Reference proteome</keyword>
<organism evidence="10 11">
    <name type="scientific">Clostridium facile</name>
    <dbReference type="NCBI Taxonomy" id="2763035"/>
    <lineage>
        <taxon>Bacteria</taxon>
        <taxon>Bacillati</taxon>
        <taxon>Bacillota</taxon>
        <taxon>Clostridia</taxon>
        <taxon>Eubacteriales</taxon>
        <taxon>Clostridiaceae</taxon>
        <taxon>Clostridium</taxon>
    </lineage>
</organism>
<accession>A0ABR7ITE4</accession>
<evidence type="ECO:0000256" key="5">
    <source>
        <dbReference type="ARBA" id="ARBA00022822"/>
    </source>
</evidence>
<evidence type="ECO:0000259" key="9">
    <source>
        <dbReference type="Pfam" id="PF00218"/>
    </source>
</evidence>
<dbReference type="InterPro" id="IPR001468">
    <property type="entry name" value="Indole-3-GlycerolPSynthase_CS"/>
</dbReference>
<evidence type="ECO:0000256" key="4">
    <source>
        <dbReference type="ARBA" id="ARBA00022793"/>
    </source>
</evidence>
<keyword evidence="6 8" id="KW-0057">Aromatic amino acid biosynthesis</keyword>
<comment type="pathway">
    <text evidence="2 8">Amino-acid biosynthesis; L-tryptophan biosynthesis; L-tryptophan from chorismate: step 4/5.</text>
</comment>
<proteinExistence type="inferred from homology"/>
<comment type="similarity">
    <text evidence="8">Belongs to the TrpC family.</text>
</comment>
<evidence type="ECO:0000313" key="11">
    <source>
        <dbReference type="Proteomes" id="UP000649151"/>
    </source>
</evidence>
<dbReference type="PROSITE" id="PS00614">
    <property type="entry name" value="IGPS"/>
    <property type="match status" value="1"/>
</dbReference>
<evidence type="ECO:0000256" key="2">
    <source>
        <dbReference type="ARBA" id="ARBA00004696"/>
    </source>
</evidence>
<dbReference type="NCBIfam" id="NF001377">
    <property type="entry name" value="PRK00278.2-4"/>
    <property type="match status" value="1"/>
</dbReference>
<comment type="catalytic activity">
    <reaction evidence="1 8">
        <text>1-(2-carboxyphenylamino)-1-deoxy-D-ribulose 5-phosphate + H(+) = (1S,2R)-1-C-(indol-3-yl)glycerol 3-phosphate + CO2 + H2O</text>
        <dbReference type="Rhea" id="RHEA:23476"/>
        <dbReference type="ChEBI" id="CHEBI:15377"/>
        <dbReference type="ChEBI" id="CHEBI:15378"/>
        <dbReference type="ChEBI" id="CHEBI:16526"/>
        <dbReference type="ChEBI" id="CHEBI:58613"/>
        <dbReference type="ChEBI" id="CHEBI:58866"/>
        <dbReference type="EC" id="4.1.1.48"/>
    </reaction>
</comment>
<comment type="caution">
    <text evidence="10">The sequence shown here is derived from an EMBL/GenBank/DDBJ whole genome shotgun (WGS) entry which is preliminary data.</text>
</comment>
<dbReference type="InterPro" id="IPR013785">
    <property type="entry name" value="Aldolase_TIM"/>
</dbReference>
<dbReference type="Proteomes" id="UP000649151">
    <property type="component" value="Unassembled WGS sequence"/>
</dbReference>
<evidence type="ECO:0000313" key="10">
    <source>
        <dbReference type="EMBL" id="MBC5788294.1"/>
    </source>
</evidence>
<dbReference type="Pfam" id="PF00218">
    <property type="entry name" value="IGPS"/>
    <property type="match status" value="1"/>
</dbReference>
<keyword evidence="5 8" id="KW-0822">Tryptophan biosynthesis</keyword>
<dbReference type="InterPro" id="IPR011060">
    <property type="entry name" value="RibuloseP-bd_barrel"/>
</dbReference>
<evidence type="ECO:0000256" key="8">
    <source>
        <dbReference type="HAMAP-Rule" id="MF_00134"/>
    </source>
</evidence>
<evidence type="ECO:0000256" key="3">
    <source>
        <dbReference type="ARBA" id="ARBA00022605"/>
    </source>
</evidence>
<reference evidence="10 11" key="1">
    <citation type="submission" date="2020-08" db="EMBL/GenBank/DDBJ databases">
        <title>Genome public.</title>
        <authorList>
            <person name="Liu C."/>
            <person name="Sun Q."/>
        </authorList>
    </citation>
    <scope>NUCLEOTIDE SEQUENCE [LARGE SCALE GENOMIC DNA]</scope>
    <source>
        <strain evidence="10 11">NSJ-27</strain>
    </source>
</reference>
<gene>
    <name evidence="8 10" type="primary">trpC</name>
    <name evidence="10" type="ORF">H8Z77_09735</name>
</gene>
<protein>
    <recommendedName>
        <fullName evidence="8">Indole-3-glycerol phosphate synthase</fullName>
        <shortName evidence="8">IGPS</shortName>
        <ecNumber evidence="8">4.1.1.48</ecNumber>
    </recommendedName>
</protein>
<dbReference type="RefSeq" id="WP_186996887.1">
    <property type="nucleotide sequence ID" value="NZ_JACOQK010000001.1"/>
</dbReference>
<dbReference type="SUPFAM" id="SSF51366">
    <property type="entry name" value="Ribulose-phoshate binding barrel"/>
    <property type="match status" value="1"/>
</dbReference>
<dbReference type="InterPro" id="IPR013798">
    <property type="entry name" value="Indole-3-glycerol_P_synth_dom"/>
</dbReference>
<dbReference type="InterPro" id="IPR045186">
    <property type="entry name" value="Indole-3-glycerol_P_synth"/>
</dbReference>
<evidence type="ECO:0000256" key="7">
    <source>
        <dbReference type="ARBA" id="ARBA00023239"/>
    </source>
</evidence>